<evidence type="ECO:0000256" key="5">
    <source>
        <dbReference type="RuleBase" id="RU003651"/>
    </source>
</evidence>
<reference evidence="8 9" key="1">
    <citation type="submission" date="2022-01" db="EMBL/GenBank/DDBJ databases">
        <title>A chromosomal length assembly of Cordylochernes scorpioides.</title>
        <authorList>
            <person name="Zeh D."/>
            <person name="Zeh J."/>
        </authorList>
    </citation>
    <scope>NUCLEOTIDE SEQUENCE [LARGE SCALE GENOMIC DNA]</scope>
    <source>
        <strain evidence="8">IN4F17</strain>
        <tissue evidence="8">Whole Body</tissue>
    </source>
</reference>
<comment type="similarity">
    <text evidence="1 5">Belongs to the AAA ATPase family.</text>
</comment>
<dbReference type="PANTHER" id="PTHR23069:SF0">
    <property type="entry name" value="TAT-BINDING HOMOLOG 7"/>
    <property type="match status" value="1"/>
</dbReference>
<protein>
    <submittedName>
        <fullName evidence="8">ATAD2</fullName>
    </submittedName>
</protein>
<feature type="domain" description="AAA+ ATPase" evidence="7">
    <location>
        <begin position="145"/>
        <end position="284"/>
    </location>
</feature>
<keyword evidence="2 5" id="KW-0547">Nucleotide-binding</keyword>
<evidence type="ECO:0000259" key="7">
    <source>
        <dbReference type="SMART" id="SM00382"/>
    </source>
</evidence>
<evidence type="ECO:0000256" key="6">
    <source>
        <dbReference type="SAM" id="MobiDB-lite"/>
    </source>
</evidence>
<dbReference type="EMBL" id="CP092869">
    <property type="protein sequence ID" value="UYV69757.1"/>
    <property type="molecule type" value="Genomic_DNA"/>
</dbReference>
<keyword evidence="4" id="KW-0103">Bromodomain</keyword>
<evidence type="ECO:0000256" key="4">
    <source>
        <dbReference type="ARBA" id="ARBA00023117"/>
    </source>
</evidence>
<dbReference type="InterPro" id="IPR003959">
    <property type="entry name" value="ATPase_AAA_core"/>
</dbReference>
<dbReference type="Proteomes" id="UP001235939">
    <property type="component" value="Chromosome 07"/>
</dbReference>
<evidence type="ECO:0000256" key="3">
    <source>
        <dbReference type="ARBA" id="ARBA00022840"/>
    </source>
</evidence>
<gene>
    <name evidence="8" type="ORF">LAZ67_7000627</name>
</gene>
<dbReference type="InterPro" id="IPR003960">
    <property type="entry name" value="ATPase_AAA_CS"/>
</dbReference>
<evidence type="ECO:0000256" key="2">
    <source>
        <dbReference type="ARBA" id="ARBA00022741"/>
    </source>
</evidence>
<feature type="non-terminal residue" evidence="8">
    <location>
        <position position="1"/>
    </location>
</feature>
<dbReference type="InterPro" id="IPR045199">
    <property type="entry name" value="ATAD2-like"/>
</dbReference>
<evidence type="ECO:0000313" key="8">
    <source>
        <dbReference type="EMBL" id="UYV69757.1"/>
    </source>
</evidence>
<dbReference type="PANTHER" id="PTHR23069">
    <property type="entry name" value="AAA DOMAIN-CONTAINING"/>
    <property type="match status" value="1"/>
</dbReference>
<dbReference type="InterPro" id="IPR003593">
    <property type="entry name" value="AAA+_ATPase"/>
</dbReference>
<dbReference type="Gene3D" id="3.40.50.300">
    <property type="entry name" value="P-loop containing nucleotide triphosphate hydrolases"/>
    <property type="match status" value="1"/>
</dbReference>
<dbReference type="SUPFAM" id="SSF52540">
    <property type="entry name" value="P-loop containing nucleoside triphosphate hydrolases"/>
    <property type="match status" value="1"/>
</dbReference>
<dbReference type="SMART" id="SM00382">
    <property type="entry name" value="AAA"/>
    <property type="match status" value="1"/>
</dbReference>
<name>A0ABY6KN37_9ARAC</name>
<organism evidence="8 9">
    <name type="scientific">Cordylochernes scorpioides</name>
    <dbReference type="NCBI Taxonomy" id="51811"/>
    <lineage>
        <taxon>Eukaryota</taxon>
        <taxon>Metazoa</taxon>
        <taxon>Ecdysozoa</taxon>
        <taxon>Arthropoda</taxon>
        <taxon>Chelicerata</taxon>
        <taxon>Arachnida</taxon>
        <taxon>Pseudoscorpiones</taxon>
        <taxon>Cheliferoidea</taxon>
        <taxon>Chernetidae</taxon>
        <taxon>Cordylochernes</taxon>
    </lineage>
</organism>
<proteinExistence type="inferred from homology"/>
<keyword evidence="3 5" id="KW-0067">ATP-binding</keyword>
<feature type="region of interest" description="Disordered" evidence="6">
    <location>
        <begin position="1"/>
        <end position="42"/>
    </location>
</feature>
<accession>A0ABY6KN37</accession>
<evidence type="ECO:0000313" key="9">
    <source>
        <dbReference type="Proteomes" id="UP001235939"/>
    </source>
</evidence>
<evidence type="ECO:0000256" key="1">
    <source>
        <dbReference type="ARBA" id="ARBA00006914"/>
    </source>
</evidence>
<keyword evidence="9" id="KW-1185">Reference proteome</keyword>
<dbReference type="InterPro" id="IPR027417">
    <property type="entry name" value="P-loop_NTPase"/>
</dbReference>
<dbReference type="Pfam" id="PF00004">
    <property type="entry name" value="AAA"/>
    <property type="match status" value="1"/>
</dbReference>
<dbReference type="PROSITE" id="PS00674">
    <property type="entry name" value="AAA"/>
    <property type="match status" value="1"/>
</dbReference>
<feature type="compositionally biased region" description="Acidic residues" evidence="6">
    <location>
        <begin position="1"/>
        <end position="34"/>
    </location>
</feature>
<sequence>MKEDISEGEEESEEEEEGENEMTTEEEEEEEEDEEGRRRSKRCKNSIYKSLNIFDSSPSSRYKRCLPMNYKEDQDLGISRDPAKLGGGVGISDTKPMNVDESITFESIGGLDKHIADLKEMVMFPLLYPEVFAKFKARPAGGRPLTETWVDAGTGKTLVARALANEISKVQGVQYSFFMRKGADCFSKWVGESERHIRVLFDQAYQMRPSIIFFDEIDGLAPVRTSRQDQIHCSIVSTLLSVMDGLDSRGEIVVIGATNRIDALDPALRRPGRFDREFHFPLPNLQVGSSLSQANFVWIKDISLYIYVIYGKRILRILSTLYNIKKMLVDFTVIKCFVLRILGSGWGF</sequence>